<evidence type="ECO:0000256" key="1">
    <source>
        <dbReference type="SAM" id="SignalP"/>
    </source>
</evidence>
<evidence type="ECO:0008006" key="4">
    <source>
        <dbReference type="Google" id="ProtNLM"/>
    </source>
</evidence>
<protein>
    <recommendedName>
        <fullName evidence="4">MORN repeat protein</fullName>
    </recommendedName>
</protein>
<name>A0A2V3PKS5_9BACT</name>
<sequence>MHMKLKLTVSVICLFMLSLQLFAQRTITKRLCPSCRPYAQYQVNANGDYNGFFTSWDRHGRLAGTLNYQHGQLHGMCVTYFENGSINEQAEYYQGTQISLKIYAYEDGKRKLVRNATWDRSGNIITDGDNAGKLPNGRWRFNYPRYGDYSETYNGNDTLYIWDDRAKQRFLGKYLDGTRVYTKEETMIMKEQAIQDSISYVMELEEEERLYLIEEAKEQATQDSIKQVKIKYNNLVDSIIDT</sequence>
<dbReference type="Proteomes" id="UP000247973">
    <property type="component" value="Unassembled WGS sequence"/>
</dbReference>
<feature type="non-terminal residue" evidence="2">
    <location>
        <position position="242"/>
    </location>
</feature>
<feature type="signal peptide" evidence="1">
    <location>
        <begin position="1"/>
        <end position="23"/>
    </location>
</feature>
<dbReference type="AlphaFoldDB" id="A0A2V3PKS5"/>
<gene>
    <name evidence="2" type="ORF">CLV62_1201</name>
</gene>
<dbReference type="SUPFAM" id="SSF82185">
    <property type="entry name" value="Histone H3 K4-specific methyltransferase SET7/9 N-terminal domain"/>
    <property type="match status" value="1"/>
</dbReference>
<feature type="chain" id="PRO_5016031992" description="MORN repeat protein" evidence="1">
    <location>
        <begin position="24"/>
        <end position="242"/>
    </location>
</feature>
<accession>A0A2V3PKS5</accession>
<comment type="caution">
    <text evidence="2">The sequence shown here is derived from an EMBL/GenBank/DDBJ whole genome shotgun (WGS) entry which is preliminary data.</text>
</comment>
<proteinExistence type="predicted"/>
<dbReference type="Gene3D" id="2.20.110.10">
    <property type="entry name" value="Histone H3 K4-specific methyltransferase SET7/9 N-terminal domain"/>
    <property type="match status" value="1"/>
</dbReference>
<keyword evidence="1" id="KW-0732">Signal</keyword>
<reference evidence="2 3" key="1">
    <citation type="submission" date="2018-03" db="EMBL/GenBank/DDBJ databases">
        <title>Genomic Encyclopedia of Archaeal and Bacterial Type Strains, Phase II (KMG-II): from individual species to whole genera.</title>
        <authorList>
            <person name="Goeker M."/>
        </authorList>
    </citation>
    <scope>NUCLEOTIDE SEQUENCE [LARGE SCALE GENOMIC DNA]</scope>
    <source>
        <strain evidence="2 3">DSM 100214</strain>
    </source>
</reference>
<organism evidence="2 3">
    <name type="scientific">Dysgonomonas alginatilytica</name>
    <dbReference type="NCBI Taxonomy" id="1605892"/>
    <lineage>
        <taxon>Bacteria</taxon>
        <taxon>Pseudomonadati</taxon>
        <taxon>Bacteroidota</taxon>
        <taxon>Bacteroidia</taxon>
        <taxon>Bacteroidales</taxon>
        <taxon>Dysgonomonadaceae</taxon>
        <taxon>Dysgonomonas</taxon>
    </lineage>
</organism>
<keyword evidence="3" id="KW-1185">Reference proteome</keyword>
<evidence type="ECO:0000313" key="2">
    <source>
        <dbReference type="EMBL" id="PXV62314.1"/>
    </source>
</evidence>
<dbReference type="EMBL" id="QICL01000020">
    <property type="protein sequence ID" value="PXV62314.1"/>
    <property type="molecule type" value="Genomic_DNA"/>
</dbReference>
<evidence type="ECO:0000313" key="3">
    <source>
        <dbReference type="Proteomes" id="UP000247973"/>
    </source>
</evidence>